<sequence length="162" mass="17578">MSAAGHAMDGEARFRLCLAVFFLQLCFSGFSEATRVAYCDKKGNYAVKVSGVEISPDPVARGEPATFEISAKTGQDISGGKVVIDVSYFGIHVRTETHDLCEEASCPITAGQFLLSHTQTLPAFTPPGSYTLKMRMEDEKNEQLTCISFNFKIGFGSEISDS</sequence>
<evidence type="ECO:0000256" key="2">
    <source>
        <dbReference type="ARBA" id="ARBA00006370"/>
    </source>
</evidence>
<evidence type="ECO:0000313" key="9">
    <source>
        <dbReference type="EMBL" id="KAF5744929.1"/>
    </source>
</evidence>
<comment type="subunit">
    <text evidence="3">Monomer.</text>
</comment>
<dbReference type="Pfam" id="PF02221">
    <property type="entry name" value="E1_DerP2_DerF2"/>
    <property type="match status" value="1"/>
</dbReference>
<gene>
    <name evidence="9" type="ORF">HS088_TW07G00510</name>
</gene>
<dbReference type="GO" id="GO:0032934">
    <property type="term" value="F:sterol binding"/>
    <property type="evidence" value="ECO:0007669"/>
    <property type="project" value="InterPro"/>
</dbReference>
<dbReference type="FunFam" id="2.60.40.770:FF:000002">
    <property type="entry name" value="putative phosphatidylglycerol/phosphatidylinositol transfer protein DDB_G0282179"/>
    <property type="match status" value="1"/>
</dbReference>
<dbReference type="InParanoid" id="A0A7J7DF83"/>
<accession>A0A7J7DF83</accession>
<dbReference type="InterPro" id="IPR003172">
    <property type="entry name" value="ML_dom"/>
</dbReference>
<evidence type="ECO:0000256" key="1">
    <source>
        <dbReference type="ARBA" id="ARBA00002053"/>
    </source>
</evidence>
<evidence type="ECO:0000256" key="5">
    <source>
        <dbReference type="ARBA" id="ARBA00022729"/>
    </source>
</evidence>
<name>A0A7J7DF83_TRIWF</name>
<dbReference type="Gene3D" id="2.60.40.770">
    <property type="match status" value="1"/>
</dbReference>
<dbReference type="EMBL" id="JAAARO010000007">
    <property type="protein sequence ID" value="KAF5744929.1"/>
    <property type="molecule type" value="Genomic_DNA"/>
</dbReference>
<evidence type="ECO:0000256" key="4">
    <source>
        <dbReference type="ARBA" id="ARBA00022448"/>
    </source>
</evidence>
<dbReference type="GO" id="GO:0032366">
    <property type="term" value="P:intracellular sterol transport"/>
    <property type="evidence" value="ECO:0007669"/>
    <property type="project" value="InterPro"/>
</dbReference>
<dbReference type="CDD" id="cd00917">
    <property type="entry name" value="PG-PI_TP"/>
    <property type="match status" value="1"/>
</dbReference>
<keyword evidence="6" id="KW-0445">Lipid transport</keyword>
<evidence type="ECO:0000313" key="10">
    <source>
        <dbReference type="Proteomes" id="UP000593562"/>
    </source>
</evidence>
<comment type="similarity">
    <text evidence="2">Belongs to the NPC2 family.</text>
</comment>
<feature type="domain" description="MD-2-related lipid-recognition" evidence="8">
    <location>
        <begin position="36"/>
        <end position="151"/>
    </location>
</feature>
<evidence type="ECO:0000259" key="8">
    <source>
        <dbReference type="SMART" id="SM00737"/>
    </source>
</evidence>
<comment type="function">
    <text evidence="1">Catalyzes the intermembrane transfer of phosphatidylglycerol and phosphatidylinositol.</text>
</comment>
<evidence type="ECO:0000256" key="3">
    <source>
        <dbReference type="ARBA" id="ARBA00011245"/>
    </source>
</evidence>
<dbReference type="InterPro" id="IPR014756">
    <property type="entry name" value="Ig_E-set"/>
</dbReference>
<keyword evidence="10" id="KW-1185">Reference proteome</keyword>
<dbReference type="OrthoDB" id="6409159at2759"/>
<evidence type="ECO:0000256" key="6">
    <source>
        <dbReference type="ARBA" id="ARBA00023055"/>
    </source>
</evidence>
<dbReference type="AlphaFoldDB" id="A0A7J7DF83"/>
<dbReference type="PANTHER" id="PTHR11306:SF0">
    <property type="entry name" value="PHOSPHATIDYLGLYCEROL_PHOSPHATIDYLINOSITOL TRANSFER PROTEIN"/>
    <property type="match status" value="1"/>
</dbReference>
<dbReference type="SMART" id="SM00737">
    <property type="entry name" value="ML"/>
    <property type="match status" value="1"/>
</dbReference>
<keyword evidence="5 7" id="KW-0732">Signal</keyword>
<feature type="signal peptide" evidence="7">
    <location>
        <begin position="1"/>
        <end position="33"/>
    </location>
</feature>
<organism evidence="9 10">
    <name type="scientific">Tripterygium wilfordii</name>
    <name type="common">Thunder God vine</name>
    <dbReference type="NCBI Taxonomy" id="458696"/>
    <lineage>
        <taxon>Eukaryota</taxon>
        <taxon>Viridiplantae</taxon>
        <taxon>Streptophyta</taxon>
        <taxon>Embryophyta</taxon>
        <taxon>Tracheophyta</taxon>
        <taxon>Spermatophyta</taxon>
        <taxon>Magnoliopsida</taxon>
        <taxon>eudicotyledons</taxon>
        <taxon>Gunneridae</taxon>
        <taxon>Pentapetalae</taxon>
        <taxon>rosids</taxon>
        <taxon>fabids</taxon>
        <taxon>Celastrales</taxon>
        <taxon>Celastraceae</taxon>
        <taxon>Tripterygium</taxon>
    </lineage>
</organism>
<feature type="chain" id="PRO_5029539274" evidence="7">
    <location>
        <begin position="34"/>
        <end position="162"/>
    </location>
</feature>
<comment type="caution">
    <text evidence="9">The sequence shown here is derived from an EMBL/GenBank/DDBJ whole genome shotgun (WGS) entry which is preliminary data.</text>
</comment>
<dbReference type="InterPro" id="IPR033917">
    <property type="entry name" value="ML_PG-PI_TP"/>
</dbReference>
<dbReference type="Proteomes" id="UP000593562">
    <property type="component" value="Unassembled WGS sequence"/>
</dbReference>
<dbReference type="InterPro" id="IPR039670">
    <property type="entry name" value="NPC2-like"/>
</dbReference>
<protein>
    <submittedName>
        <fullName evidence="9">Phosphatidylglycerol/phosphatidylinositol transfer protein</fullName>
    </submittedName>
</protein>
<proteinExistence type="inferred from homology"/>
<keyword evidence="4" id="KW-0813">Transport</keyword>
<dbReference type="SUPFAM" id="SSF81296">
    <property type="entry name" value="E set domains"/>
    <property type="match status" value="1"/>
</dbReference>
<evidence type="ECO:0000256" key="7">
    <source>
        <dbReference type="SAM" id="SignalP"/>
    </source>
</evidence>
<dbReference type="PANTHER" id="PTHR11306">
    <property type="entry name" value="NIEMANN PICK TYPE C2 PROTEIN NPC2-RELATED"/>
    <property type="match status" value="1"/>
</dbReference>
<reference evidence="9 10" key="1">
    <citation type="journal article" date="2020" name="Nat. Commun.">
        <title>Genome of Tripterygium wilfordii and identification of cytochrome P450 involved in triptolide biosynthesis.</title>
        <authorList>
            <person name="Tu L."/>
            <person name="Su P."/>
            <person name="Zhang Z."/>
            <person name="Gao L."/>
            <person name="Wang J."/>
            <person name="Hu T."/>
            <person name="Zhou J."/>
            <person name="Zhang Y."/>
            <person name="Zhao Y."/>
            <person name="Liu Y."/>
            <person name="Song Y."/>
            <person name="Tong Y."/>
            <person name="Lu Y."/>
            <person name="Yang J."/>
            <person name="Xu C."/>
            <person name="Jia M."/>
            <person name="Peters R.J."/>
            <person name="Huang L."/>
            <person name="Gao W."/>
        </authorList>
    </citation>
    <scope>NUCLEOTIDE SEQUENCE [LARGE SCALE GENOMIC DNA]</scope>
    <source>
        <strain evidence="10">cv. XIE 37</strain>
        <tissue evidence="9">Leaf</tissue>
    </source>
</reference>